<sequence length="130" mass="14042">METTQKSCAHYLDKGQTMRITFLGKGGSGTNDCPSLYVTDRNSFLVQGWQTDTPGTVEIPHLLPGFAEPRTYIGATLADTGRGTFTLAGQAVTDSEALGQLELADDETVVEVPLRERTYFGATADRRPVA</sequence>
<evidence type="ECO:0000313" key="1">
    <source>
        <dbReference type="EMBL" id="GAA5057634.1"/>
    </source>
</evidence>
<comment type="caution">
    <text evidence="1">The sequence shown here is derived from an EMBL/GenBank/DDBJ whole genome shotgun (WGS) entry which is preliminary data.</text>
</comment>
<keyword evidence="2" id="KW-1185">Reference proteome</keyword>
<dbReference type="Proteomes" id="UP001500603">
    <property type="component" value="Unassembled WGS sequence"/>
</dbReference>
<dbReference type="RefSeq" id="WP_345496703.1">
    <property type="nucleotide sequence ID" value="NZ_BAABJM010000003.1"/>
</dbReference>
<proteinExistence type="predicted"/>
<gene>
    <name evidence="1" type="ORF">GCM10023318_36150</name>
</gene>
<name>A0ABP9KF28_9NOCA</name>
<dbReference type="EMBL" id="BAABJM010000003">
    <property type="protein sequence ID" value="GAA5057634.1"/>
    <property type="molecule type" value="Genomic_DNA"/>
</dbReference>
<reference evidence="2" key="1">
    <citation type="journal article" date="2019" name="Int. J. Syst. Evol. Microbiol.">
        <title>The Global Catalogue of Microorganisms (GCM) 10K type strain sequencing project: providing services to taxonomists for standard genome sequencing and annotation.</title>
        <authorList>
            <consortium name="The Broad Institute Genomics Platform"/>
            <consortium name="The Broad Institute Genome Sequencing Center for Infectious Disease"/>
            <person name="Wu L."/>
            <person name="Ma J."/>
        </authorList>
    </citation>
    <scope>NUCLEOTIDE SEQUENCE [LARGE SCALE GENOMIC DNA]</scope>
    <source>
        <strain evidence="2">JCM 18298</strain>
    </source>
</reference>
<accession>A0ABP9KF28</accession>
<evidence type="ECO:0000313" key="2">
    <source>
        <dbReference type="Proteomes" id="UP001500603"/>
    </source>
</evidence>
<organism evidence="1 2">
    <name type="scientific">Nocardia callitridis</name>
    <dbReference type="NCBI Taxonomy" id="648753"/>
    <lineage>
        <taxon>Bacteria</taxon>
        <taxon>Bacillati</taxon>
        <taxon>Actinomycetota</taxon>
        <taxon>Actinomycetes</taxon>
        <taxon>Mycobacteriales</taxon>
        <taxon>Nocardiaceae</taxon>
        <taxon>Nocardia</taxon>
    </lineage>
</organism>
<protein>
    <submittedName>
        <fullName evidence="1">Uncharacterized protein</fullName>
    </submittedName>
</protein>